<dbReference type="EMBL" id="CCYA01000277">
    <property type="protein sequence ID" value="CEH19162.1"/>
    <property type="molecule type" value="Genomic_DNA"/>
</dbReference>
<evidence type="ECO:0000313" key="4">
    <source>
        <dbReference type="EMBL" id="CEH19162.1"/>
    </source>
</evidence>
<keyword evidence="5" id="KW-1185">Reference proteome</keyword>
<dbReference type="PANTHER" id="PTHR45929:SF3">
    <property type="entry name" value="JAK PATHWAY SIGNAL TRANSDUCTION ADAPTOR MOLECULE"/>
    <property type="match status" value="1"/>
</dbReference>
<dbReference type="PRINTS" id="PR00452">
    <property type="entry name" value="SH3DOMAIN"/>
</dbReference>
<organism evidence="4 5">
    <name type="scientific">Ceraceosorus bombacis</name>
    <dbReference type="NCBI Taxonomy" id="401625"/>
    <lineage>
        <taxon>Eukaryota</taxon>
        <taxon>Fungi</taxon>
        <taxon>Dikarya</taxon>
        <taxon>Basidiomycota</taxon>
        <taxon>Ustilaginomycotina</taxon>
        <taxon>Exobasidiomycetes</taxon>
        <taxon>Ceraceosorales</taxon>
        <taxon>Ceraceosoraceae</taxon>
        <taxon>Ceraceosorus</taxon>
    </lineage>
</organism>
<dbReference type="PROSITE" id="PS50002">
    <property type="entry name" value="SH3"/>
    <property type="match status" value="1"/>
</dbReference>
<sequence>MSAANDLLAQHIIERMLADVEVLEQVGALETHSASTIRSQLHPLLSDEGSAVASTAAAVSALSISAAAQKREAPPRPTSAASTPTDFAKALWAYPGEDSDELSFGVNDTIVVTERTSSDWWKGHVQGIPAVVGLFPSNYVEFKGIGNKVGDSAVRGFGFGLGAGMAGKIL</sequence>
<dbReference type="OrthoDB" id="5983572at2759"/>
<name>A0A0N7LBE5_9BASI</name>
<evidence type="ECO:0000313" key="5">
    <source>
        <dbReference type="Proteomes" id="UP000054845"/>
    </source>
</evidence>
<dbReference type="PANTHER" id="PTHR45929">
    <property type="entry name" value="JAK PATHWAY SIGNAL TRANSDUCTION ADAPTOR MOLECULE"/>
    <property type="match status" value="1"/>
</dbReference>
<evidence type="ECO:0000259" key="3">
    <source>
        <dbReference type="PROSITE" id="PS50002"/>
    </source>
</evidence>
<accession>A0A0N7LBE5</accession>
<dbReference type="CDD" id="cd00174">
    <property type="entry name" value="SH3"/>
    <property type="match status" value="1"/>
</dbReference>
<dbReference type="AlphaFoldDB" id="A0A0N7LBE5"/>
<protein>
    <submittedName>
        <fullName evidence="4">Unconventional myosin-if</fullName>
    </submittedName>
</protein>
<dbReference type="Gene3D" id="2.30.30.40">
    <property type="entry name" value="SH3 Domains"/>
    <property type="match status" value="1"/>
</dbReference>
<feature type="domain" description="SH3" evidence="3">
    <location>
        <begin position="83"/>
        <end position="145"/>
    </location>
</feature>
<dbReference type="STRING" id="401625.A0A0N7LBE5"/>
<dbReference type="Proteomes" id="UP000054845">
    <property type="component" value="Unassembled WGS sequence"/>
</dbReference>
<dbReference type="InterPro" id="IPR001452">
    <property type="entry name" value="SH3_domain"/>
</dbReference>
<evidence type="ECO:0000256" key="1">
    <source>
        <dbReference type="ARBA" id="ARBA00022443"/>
    </source>
</evidence>
<dbReference type="SMART" id="SM00326">
    <property type="entry name" value="SH3"/>
    <property type="match status" value="1"/>
</dbReference>
<proteinExistence type="predicted"/>
<dbReference type="FunFam" id="2.30.30.40:FF:000072">
    <property type="entry name" value="Unconventional Myosin IB"/>
    <property type="match status" value="1"/>
</dbReference>
<dbReference type="Pfam" id="PF14604">
    <property type="entry name" value="SH3_9"/>
    <property type="match status" value="1"/>
</dbReference>
<dbReference type="InterPro" id="IPR050670">
    <property type="entry name" value="STAM"/>
</dbReference>
<reference evidence="4 5" key="1">
    <citation type="submission" date="2014-09" db="EMBL/GenBank/DDBJ databases">
        <authorList>
            <person name="Magalhaes I.L.F."/>
            <person name="Oliveira U."/>
            <person name="Santos F.R."/>
            <person name="Vidigal T.H.D.A."/>
            <person name="Brescovit A.D."/>
            <person name="Santos A.J."/>
        </authorList>
    </citation>
    <scope>NUCLEOTIDE SEQUENCE [LARGE SCALE GENOMIC DNA]</scope>
</reference>
<dbReference type="InterPro" id="IPR036028">
    <property type="entry name" value="SH3-like_dom_sf"/>
</dbReference>
<dbReference type="SUPFAM" id="SSF50044">
    <property type="entry name" value="SH3-domain"/>
    <property type="match status" value="1"/>
</dbReference>
<keyword evidence="1 2" id="KW-0728">SH3 domain</keyword>
<evidence type="ECO:0000256" key="2">
    <source>
        <dbReference type="PROSITE-ProRule" id="PRU00192"/>
    </source>
</evidence>